<dbReference type="WBParaSite" id="SBAD_0001325801-mRNA-1">
    <property type="protein sequence ID" value="SBAD_0001325801-mRNA-1"/>
    <property type="gene ID" value="SBAD_0001325801"/>
</dbReference>
<reference evidence="1 2" key="2">
    <citation type="submission" date="2018-11" db="EMBL/GenBank/DDBJ databases">
        <authorList>
            <consortium name="Pathogen Informatics"/>
        </authorList>
    </citation>
    <scope>NUCLEOTIDE SEQUENCE [LARGE SCALE GENOMIC DNA]</scope>
</reference>
<evidence type="ECO:0000313" key="3">
    <source>
        <dbReference type="WBParaSite" id="SBAD_0001325801-mRNA-1"/>
    </source>
</evidence>
<dbReference type="PANTHER" id="PTHR16206:SF4">
    <property type="entry name" value="PROTEIN LET-99"/>
    <property type="match status" value="1"/>
</dbReference>
<dbReference type="PANTHER" id="PTHR16206">
    <property type="entry name" value="DEP DOMAIN-CONTAINING"/>
    <property type="match status" value="1"/>
</dbReference>
<proteinExistence type="predicted"/>
<dbReference type="AlphaFoldDB" id="A0A183JAE7"/>
<organism evidence="3">
    <name type="scientific">Soboliphyme baturini</name>
    <dbReference type="NCBI Taxonomy" id="241478"/>
    <lineage>
        <taxon>Eukaryota</taxon>
        <taxon>Metazoa</taxon>
        <taxon>Ecdysozoa</taxon>
        <taxon>Nematoda</taxon>
        <taxon>Enoplea</taxon>
        <taxon>Dorylaimia</taxon>
        <taxon>Dioctophymatida</taxon>
        <taxon>Dioctophymatoidea</taxon>
        <taxon>Soboliphymatidae</taxon>
        <taxon>Soboliphyme</taxon>
    </lineage>
</organism>
<dbReference type="Proteomes" id="UP000270296">
    <property type="component" value="Unassembled WGS sequence"/>
</dbReference>
<name>A0A183JAE7_9BILA</name>
<accession>A0A183JAE7</accession>
<evidence type="ECO:0000313" key="2">
    <source>
        <dbReference type="Proteomes" id="UP000270296"/>
    </source>
</evidence>
<evidence type="ECO:0000313" key="1">
    <source>
        <dbReference type="EMBL" id="VDP52241.1"/>
    </source>
</evidence>
<keyword evidence="2" id="KW-1185">Reference proteome</keyword>
<gene>
    <name evidence="1" type="ORF">SBAD_LOCUS12845</name>
</gene>
<reference evidence="3" key="1">
    <citation type="submission" date="2016-06" db="UniProtKB">
        <authorList>
            <consortium name="WormBaseParasite"/>
        </authorList>
    </citation>
    <scope>IDENTIFICATION</scope>
</reference>
<sequence>MSCLGVTFCEQISTEEFDRQNLEASEQALMKLVCDVIDNTNLMLEEKIKWLERFKAEYPRLYEKHFKHIRW</sequence>
<protein>
    <submittedName>
        <fullName evidence="3">DDE_Tnp_ISL3 domain-containing protein</fullName>
    </submittedName>
</protein>
<dbReference type="EMBL" id="UZAM01019057">
    <property type="protein sequence ID" value="VDP52241.1"/>
    <property type="molecule type" value="Genomic_DNA"/>
</dbReference>
<dbReference type="OrthoDB" id="524326at2759"/>